<comment type="catalytic activity">
    <reaction evidence="1 9">
        <text>Endohydrolysis of (1-&gt;4)-beta-D-glucosidic linkages in cellulose, lichenin and cereal beta-D-glucans.</text>
        <dbReference type="EC" id="3.2.1.4"/>
    </reaction>
</comment>
<dbReference type="GeneTree" id="ENSGT00530000064776"/>
<feature type="active site" evidence="8">
    <location>
        <position position="434"/>
    </location>
</feature>
<proteinExistence type="inferred from homology"/>
<dbReference type="GO" id="GO:0030245">
    <property type="term" value="P:cellulose catabolic process"/>
    <property type="evidence" value="ECO:0007669"/>
    <property type="project" value="UniProtKB-KW"/>
</dbReference>
<keyword evidence="7 8" id="KW-0624">Polysaccharide degradation</keyword>
<keyword evidence="12" id="KW-1185">Reference proteome</keyword>
<dbReference type="SUPFAM" id="SSF48208">
    <property type="entry name" value="Six-hairpin glycosidases"/>
    <property type="match status" value="1"/>
</dbReference>
<dbReference type="InParanoid" id="F6YY92"/>
<evidence type="ECO:0000256" key="2">
    <source>
        <dbReference type="ARBA" id="ARBA00007072"/>
    </source>
</evidence>
<dbReference type="FunFam" id="1.50.10.10:FF:000020">
    <property type="entry name" value="Endoglucanase"/>
    <property type="match status" value="1"/>
</dbReference>
<dbReference type="GO" id="GO:0008810">
    <property type="term" value="F:cellulase activity"/>
    <property type="evidence" value="ECO:0007669"/>
    <property type="project" value="UniProtKB-EC"/>
</dbReference>
<dbReference type="InterPro" id="IPR033126">
    <property type="entry name" value="Glyco_hydro_9_Asp/Glu_AS"/>
</dbReference>
<organism evidence="11 12">
    <name type="scientific">Ciona intestinalis</name>
    <name type="common">Transparent sea squirt</name>
    <name type="synonym">Ascidia intestinalis</name>
    <dbReference type="NCBI Taxonomy" id="7719"/>
    <lineage>
        <taxon>Eukaryota</taxon>
        <taxon>Metazoa</taxon>
        <taxon>Chordata</taxon>
        <taxon>Tunicata</taxon>
        <taxon>Ascidiacea</taxon>
        <taxon>Phlebobranchia</taxon>
        <taxon>Cionidae</taxon>
        <taxon>Ciona</taxon>
    </lineage>
</organism>
<evidence type="ECO:0000259" key="10">
    <source>
        <dbReference type="Pfam" id="PF00759"/>
    </source>
</evidence>
<dbReference type="EC" id="3.2.1.4" evidence="9"/>
<evidence type="ECO:0000313" key="11">
    <source>
        <dbReference type="Ensembl" id="ENSCINP00000024244.2"/>
    </source>
</evidence>
<reference evidence="11" key="2">
    <citation type="journal article" date="2008" name="Genome Biol.">
        <title>Improved genome assembly and evidence-based global gene model set for the chordate Ciona intestinalis: new insight into intron and operon populations.</title>
        <authorList>
            <person name="Satou Y."/>
            <person name="Mineta K."/>
            <person name="Ogasawara M."/>
            <person name="Sasakura Y."/>
            <person name="Shoguchi E."/>
            <person name="Ueno K."/>
            <person name="Yamada L."/>
            <person name="Matsumoto J."/>
            <person name="Wasserscheid J."/>
            <person name="Dewar K."/>
            <person name="Wiley G.B."/>
            <person name="Macmil S.L."/>
            <person name="Roe B.A."/>
            <person name="Zeller R.W."/>
            <person name="Hastings K.E."/>
            <person name="Lemaire P."/>
            <person name="Lindquist E."/>
            <person name="Endo T."/>
            <person name="Hotta K."/>
            <person name="Inaba K."/>
        </authorList>
    </citation>
    <scope>NUCLEOTIDE SEQUENCE [LARGE SCALE GENOMIC DNA]</scope>
    <source>
        <strain evidence="11">wild type</strain>
    </source>
</reference>
<dbReference type="Gene3D" id="1.50.10.10">
    <property type="match status" value="1"/>
</dbReference>
<feature type="active site" evidence="8">
    <location>
        <position position="425"/>
    </location>
</feature>
<dbReference type="Pfam" id="PF00759">
    <property type="entry name" value="Glyco_hydro_9"/>
    <property type="match status" value="1"/>
</dbReference>
<keyword evidence="6 8" id="KW-0326">Glycosidase</keyword>
<sequence length="459" mass="51076">NKIYFCYLDFPGTTTYDFNEVLHKSILFYEAQRSGPLPQNNRIPWRGDSGLKDGCDQSIDLTGGWYDAGDNIKFGFPMAYSATVLAWGLIEFRDAYVESRELNNARKSLEWATDYFVKAHPSPNELYVQVGDPAADHAKWERPEDAINTVRRSYKIDTQNPGTEVAAETAAALAAASIVFRQSKPNYANTLVAHARQLFEFANSHRRNYHLSVPGVASYYKSWNGYNDELLWAAVWLHKATNEASYLNFVTTNYNNFGAGNVAPEFSWDNKYAGVQVLMAQITGNNNYKSDVDRFLQNAMNNIGKTPDGLTWKSQWGPNRYAANFAFIATVAGRVDSTKRSQYVTYAKNQIYYMLGSNTNGQKYVIGMGANSPQKPHHRASSCPAWTAVPVQTCDFNALNMQGANPHVLYGALVGGPARNGAYTDDRSDYISNEVATDYNAGFQSAVAGLLHYAKAGQL</sequence>
<evidence type="ECO:0000256" key="9">
    <source>
        <dbReference type="RuleBase" id="RU361166"/>
    </source>
</evidence>
<accession>F6YY92</accession>
<dbReference type="EMBL" id="EAAA01002734">
    <property type="status" value="NOT_ANNOTATED_CDS"/>
    <property type="molecule type" value="Genomic_DNA"/>
</dbReference>
<keyword evidence="4 9" id="KW-0136">Cellulose degradation</keyword>
<keyword evidence="5 8" id="KW-0119">Carbohydrate metabolism</keyword>
<evidence type="ECO:0000256" key="7">
    <source>
        <dbReference type="ARBA" id="ARBA00023326"/>
    </source>
</evidence>
<evidence type="ECO:0000256" key="8">
    <source>
        <dbReference type="PROSITE-ProRule" id="PRU10060"/>
    </source>
</evidence>
<evidence type="ECO:0000256" key="4">
    <source>
        <dbReference type="ARBA" id="ARBA00023001"/>
    </source>
</evidence>
<evidence type="ECO:0000256" key="5">
    <source>
        <dbReference type="ARBA" id="ARBA00023277"/>
    </source>
</evidence>
<dbReference type="HOGENOM" id="CLU_008926_1_5_1"/>
<dbReference type="InterPro" id="IPR001701">
    <property type="entry name" value="Glyco_hydro_9"/>
</dbReference>
<feature type="domain" description="Glycoside hydrolase family 9" evidence="10">
    <location>
        <begin position="18"/>
        <end position="446"/>
    </location>
</feature>
<dbReference type="OMA" id="GGFQPFF"/>
<reference evidence="12" key="1">
    <citation type="journal article" date="2002" name="Science">
        <title>The draft genome of Ciona intestinalis: insights into chordate and vertebrate origins.</title>
        <authorList>
            <person name="Dehal P."/>
            <person name="Satou Y."/>
            <person name="Campbell R.K."/>
            <person name="Chapman J."/>
            <person name="Degnan B."/>
            <person name="De Tomaso A."/>
            <person name="Davidson B."/>
            <person name="Di Gregorio A."/>
            <person name="Gelpke M."/>
            <person name="Goodstein D.M."/>
            <person name="Harafuji N."/>
            <person name="Hastings K.E."/>
            <person name="Ho I."/>
            <person name="Hotta K."/>
            <person name="Huang W."/>
            <person name="Kawashima T."/>
            <person name="Lemaire P."/>
            <person name="Martinez D."/>
            <person name="Meinertzhagen I.A."/>
            <person name="Necula S."/>
            <person name="Nonaka M."/>
            <person name="Putnam N."/>
            <person name="Rash S."/>
            <person name="Saiga H."/>
            <person name="Satake M."/>
            <person name="Terry A."/>
            <person name="Yamada L."/>
            <person name="Wang H.G."/>
            <person name="Awazu S."/>
            <person name="Azumi K."/>
            <person name="Boore J."/>
            <person name="Branno M."/>
            <person name="Chin-Bow S."/>
            <person name="DeSantis R."/>
            <person name="Doyle S."/>
            <person name="Francino P."/>
            <person name="Keys D.N."/>
            <person name="Haga S."/>
            <person name="Hayashi H."/>
            <person name="Hino K."/>
            <person name="Imai K.S."/>
            <person name="Inaba K."/>
            <person name="Kano S."/>
            <person name="Kobayashi K."/>
            <person name="Kobayashi M."/>
            <person name="Lee B.I."/>
            <person name="Makabe K.W."/>
            <person name="Manohar C."/>
            <person name="Matassi G."/>
            <person name="Medina M."/>
            <person name="Mochizuki Y."/>
            <person name="Mount S."/>
            <person name="Morishita T."/>
            <person name="Miura S."/>
            <person name="Nakayama A."/>
            <person name="Nishizaka S."/>
            <person name="Nomoto H."/>
            <person name="Ohta F."/>
            <person name="Oishi K."/>
            <person name="Rigoutsos I."/>
            <person name="Sano M."/>
            <person name="Sasaki A."/>
            <person name="Sasakura Y."/>
            <person name="Shoguchi E."/>
            <person name="Shin-i T."/>
            <person name="Spagnuolo A."/>
            <person name="Stainier D."/>
            <person name="Suzuki M.M."/>
            <person name="Tassy O."/>
            <person name="Takatori N."/>
            <person name="Tokuoka M."/>
            <person name="Yagi K."/>
            <person name="Yoshizaki F."/>
            <person name="Wada S."/>
            <person name="Zhang C."/>
            <person name="Hyatt P.D."/>
            <person name="Larimer F."/>
            <person name="Detter C."/>
            <person name="Doggett N."/>
            <person name="Glavina T."/>
            <person name="Hawkins T."/>
            <person name="Richardson P."/>
            <person name="Lucas S."/>
            <person name="Kohara Y."/>
            <person name="Levine M."/>
            <person name="Satoh N."/>
            <person name="Rokhsar D.S."/>
        </authorList>
    </citation>
    <scope>NUCLEOTIDE SEQUENCE [LARGE SCALE GENOMIC DNA]</scope>
</reference>
<dbReference type="STRING" id="7719.ENSCINP00000024244"/>
<keyword evidence="3 8" id="KW-0378">Hydrolase</keyword>
<dbReference type="InterPro" id="IPR012341">
    <property type="entry name" value="6hp_glycosidase-like_sf"/>
</dbReference>
<reference evidence="11" key="4">
    <citation type="submission" date="2025-09" db="UniProtKB">
        <authorList>
            <consortium name="Ensembl"/>
        </authorList>
    </citation>
    <scope>IDENTIFICATION</scope>
</reference>
<comment type="similarity">
    <text evidence="2 8 9">Belongs to the glycosyl hydrolase 9 (cellulase E) family.</text>
</comment>
<dbReference type="Ensembl" id="ENSCINT00000024490.2">
    <property type="protein sequence ID" value="ENSCINP00000024244.2"/>
    <property type="gene ID" value="ENSCING00000005667.3"/>
</dbReference>
<dbReference type="AlphaFoldDB" id="F6YY92"/>
<dbReference type="InterPro" id="IPR008928">
    <property type="entry name" value="6-hairpin_glycosidase_sf"/>
</dbReference>
<name>F6YY92_CIOIN</name>
<evidence type="ECO:0000256" key="3">
    <source>
        <dbReference type="ARBA" id="ARBA00022801"/>
    </source>
</evidence>
<reference evidence="11" key="3">
    <citation type="submission" date="2025-08" db="UniProtKB">
        <authorList>
            <consortium name="Ensembl"/>
        </authorList>
    </citation>
    <scope>IDENTIFICATION</scope>
</reference>
<dbReference type="Proteomes" id="UP000008144">
    <property type="component" value="Chromosome 8"/>
</dbReference>
<evidence type="ECO:0000256" key="6">
    <source>
        <dbReference type="ARBA" id="ARBA00023295"/>
    </source>
</evidence>
<protein>
    <recommendedName>
        <fullName evidence="9">Endoglucanase</fullName>
        <ecNumber evidence="9">3.2.1.4</ecNumber>
    </recommendedName>
</protein>
<evidence type="ECO:0000256" key="1">
    <source>
        <dbReference type="ARBA" id="ARBA00000966"/>
    </source>
</evidence>
<evidence type="ECO:0000313" key="12">
    <source>
        <dbReference type="Proteomes" id="UP000008144"/>
    </source>
</evidence>
<dbReference type="PANTHER" id="PTHR22298">
    <property type="entry name" value="ENDO-1,4-BETA-GLUCANASE"/>
    <property type="match status" value="1"/>
</dbReference>
<dbReference type="PROSITE" id="PS00698">
    <property type="entry name" value="GH9_3"/>
    <property type="match status" value="1"/>
</dbReference>